<keyword evidence="5" id="KW-1185">Reference proteome</keyword>
<proteinExistence type="predicted"/>
<dbReference type="InterPro" id="IPR050109">
    <property type="entry name" value="HTH-type_TetR-like_transc_reg"/>
</dbReference>
<evidence type="ECO:0000259" key="3">
    <source>
        <dbReference type="PROSITE" id="PS50977"/>
    </source>
</evidence>
<dbReference type="AlphaFoldDB" id="A0A2S3ZBN5"/>
<dbReference type="PRINTS" id="PR00455">
    <property type="entry name" value="HTHTETR"/>
</dbReference>
<dbReference type="Proteomes" id="UP000237340">
    <property type="component" value="Unassembled WGS sequence"/>
</dbReference>
<name>A0A2S3ZBN5_9MICO</name>
<evidence type="ECO:0000313" key="4">
    <source>
        <dbReference type="EMBL" id="POH62998.1"/>
    </source>
</evidence>
<evidence type="ECO:0000256" key="1">
    <source>
        <dbReference type="ARBA" id="ARBA00023125"/>
    </source>
</evidence>
<keyword evidence="1 2" id="KW-0238">DNA-binding</keyword>
<accession>A0A2S3ZBN5</accession>
<dbReference type="GO" id="GO:0000976">
    <property type="term" value="F:transcription cis-regulatory region binding"/>
    <property type="evidence" value="ECO:0007669"/>
    <property type="project" value="TreeGrafter"/>
</dbReference>
<dbReference type="InterPro" id="IPR009057">
    <property type="entry name" value="Homeodomain-like_sf"/>
</dbReference>
<dbReference type="InterPro" id="IPR001647">
    <property type="entry name" value="HTH_TetR"/>
</dbReference>
<reference evidence="4 5" key="1">
    <citation type="submission" date="2018-01" db="EMBL/GenBank/DDBJ databases">
        <title>Cryobacterium sp. nov., from glaciers in China.</title>
        <authorList>
            <person name="Liu Q."/>
            <person name="Xin Y.-H."/>
        </authorList>
    </citation>
    <scope>NUCLEOTIDE SEQUENCE [LARGE SCALE GENOMIC DNA]</scope>
    <source>
        <strain evidence="4 5">TMN-42</strain>
    </source>
</reference>
<evidence type="ECO:0000313" key="5">
    <source>
        <dbReference type="Proteomes" id="UP000237340"/>
    </source>
</evidence>
<organism evidence="4 5">
    <name type="scientific">Cryobacterium zongtaii</name>
    <dbReference type="NCBI Taxonomy" id="1259217"/>
    <lineage>
        <taxon>Bacteria</taxon>
        <taxon>Bacillati</taxon>
        <taxon>Actinomycetota</taxon>
        <taxon>Actinomycetes</taxon>
        <taxon>Micrococcales</taxon>
        <taxon>Microbacteriaceae</taxon>
        <taxon>Cryobacterium</taxon>
    </lineage>
</organism>
<dbReference type="PROSITE" id="PS50977">
    <property type="entry name" value="HTH_TETR_2"/>
    <property type="match status" value="1"/>
</dbReference>
<gene>
    <name evidence="4" type="ORF">C3B61_15075</name>
</gene>
<protein>
    <submittedName>
        <fullName evidence="4">TetR family transcriptional regulator</fullName>
    </submittedName>
</protein>
<dbReference type="Gene3D" id="1.10.357.10">
    <property type="entry name" value="Tetracycline Repressor, domain 2"/>
    <property type="match status" value="1"/>
</dbReference>
<feature type="DNA-binding region" description="H-T-H motif" evidence="2">
    <location>
        <begin position="27"/>
        <end position="46"/>
    </location>
</feature>
<dbReference type="SUPFAM" id="SSF46689">
    <property type="entry name" value="Homeodomain-like"/>
    <property type="match status" value="1"/>
</dbReference>
<dbReference type="Pfam" id="PF00440">
    <property type="entry name" value="TetR_N"/>
    <property type="match status" value="1"/>
</dbReference>
<dbReference type="GO" id="GO:0003700">
    <property type="term" value="F:DNA-binding transcription factor activity"/>
    <property type="evidence" value="ECO:0007669"/>
    <property type="project" value="TreeGrafter"/>
</dbReference>
<sequence>MDSDTKKDQILDASLPVFCRYGFSKTTMTDIAEAAGVSRAALYLHFNNKEAVFQAGSRRAHATVMADVDAVLGESGPALERIDRAVTSYLQGLMDEISASPHGQELFDSNLALSRDITIQSRQHLTTRIGEALDEAAARAEIDLTAIEATSAELAALILATVEGIKAGGGGKGLSSATSLFLRVLSAAVSSQRAPRANA</sequence>
<dbReference type="InterPro" id="IPR023772">
    <property type="entry name" value="DNA-bd_HTH_TetR-type_CS"/>
</dbReference>
<feature type="domain" description="HTH tetR-type" evidence="3">
    <location>
        <begin position="4"/>
        <end position="64"/>
    </location>
</feature>
<dbReference type="PROSITE" id="PS01081">
    <property type="entry name" value="HTH_TETR_1"/>
    <property type="match status" value="1"/>
</dbReference>
<dbReference type="EMBL" id="PPXD01000024">
    <property type="protein sequence ID" value="POH62998.1"/>
    <property type="molecule type" value="Genomic_DNA"/>
</dbReference>
<evidence type="ECO:0000256" key="2">
    <source>
        <dbReference type="PROSITE-ProRule" id="PRU00335"/>
    </source>
</evidence>
<comment type="caution">
    <text evidence="4">The sequence shown here is derived from an EMBL/GenBank/DDBJ whole genome shotgun (WGS) entry which is preliminary data.</text>
</comment>
<dbReference type="RefSeq" id="WP_103461416.1">
    <property type="nucleotide sequence ID" value="NZ_PPXD01000024.1"/>
</dbReference>
<dbReference type="PANTHER" id="PTHR30055:SF146">
    <property type="entry name" value="HTH-TYPE TRANSCRIPTIONAL DUAL REGULATOR CECR"/>
    <property type="match status" value="1"/>
</dbReference>
<dbReference type="PANTHER" id="PTHR30055">
    <property type="entry name" value="HTH-TYPE TRANSCRIPTIONAL REGULATOR RUTR"/>
    <property type="match status" value="1"/>
</dbReference>